<feature type="binding site" evidence="2">
    <location>
        <position position="259"/>
    </location>
    <ligand>
        <name>FAD</name>
        <dbReference type="ChEBI" id="CHEBI:57692"/>
    </ligand>
</feature>
<reference evidence="5" key="1">
    <citation type="submission" date="2019-07" db="EMBL/GenBank/DDBJ databases">
        <title>Hyphodiscus hymeniophilus genome sequencing and assembly.</title>
        <authorList>
            <person name="Kramer G."/>
            <person name="Nodwell J."/>
        </authorList>
    </citation>
    <scope>NUCLEOTIDE SEQUENCE</scope>
    <source>
        <strain evidence="5">ATCC 34498</strain>
    </source>
</reference>
<comment type="caution">
    <text evidence="5">The sequence shown here is derived from an EMBL/GenBank/DDBJ whole genome shotgun (WGS) entry which is preliminary data.</text>
</comment>
<protein>
    <submittedName>
        <fullName evidence="5">Dehydrogenase mpl7</fullName>
    </submittedName>
</protein>
<dbReference type="AlphaFoldDB" id="A0A9P6VEK3"/>
<dbReference type="Gene3D" id="3.50.50.60">
    <property type="entry name" value="FAD/NAD(P)-binding domain"/>
    <property type="match status" value="1"/>
</dbReference>
<evidence type="ECO:0000256" key="2">
    <source>
        <dbReference type="PIRSR" id="PIRSR000137-2"/>
    </source>
</evidence>
<evidence type="ECO:0000259" key="4">
    <source>
        <dbReference type="PROSITE" id="PS00623"/>
    </source>
</evidence>
<dbReference type="Pfam" id="PF05199">
    <property type="entry name" value="GMC_oxred_C"/>
    <property type="match status" value="1"/>
</dbReference>
<dbReference type="Proteomes" id="UP000785200">
    <property type="component" value="Unassembled WGS sequence"/>
</dbReference>
<dbReference type="Pfam" id="PF00732">
    <property type="entry name" value="GMC_oxred_N"/>
    <property type="match status" value="1"/>
</dbReference>
<accession>A0A9P6VEK3</accession>
<evidence type="ECO:0000313" key="5">
    <source>
        <dbReference type="EMBL" id="KAG0646445.1"/>
    </source>
</evidence>
<dbReference type="PANTHER" id="PTHR11552:SF210">
    <property type="entry name" value="GLUCOSE-METHANOL-CHOLINE OXIDOREDUCTASE N-TERMINAL DOMAIN-CONTAINING PROTEIN-RELATED"/>
    <property type="match status" value="1"/>
</dbReference>
<dbReference type="SUPFAM" id="SSF51905">
    <property type="entry name" value="FAD/NAD(P)-binding domain"/>
    <property type="match status" value="1"/>
</dbReference>
<sequence length="638" mass="69124">MAEVSQLPALCSLEEFLEQKYDFVIVGGGTAGLVVAARLTENPNVTVGVLEAGPANIGDPMIMMPVMYTKIIGDPKYDWLHKTVPQKSANDLEYDQPRGRCLGGSSAINYQMYVRGHKLDYDDWAKLGNKGWGYDDLLPYFRKHEQFDDPAGYSTVSNIPLETKYNTNFHGKDGPIHTSFSTWRLPLEKEWIAASSTLGNKIGSPVNAWDGDHLGTFHSLSTIDRSKGDMNGTRSYAVTGYLLPSAKRPNLKVLTEALVSKLVVSEGGEVTGVEFLHSGVSHIVQVMKEVVLSAGVVCSPLLRSRSTLVLTIAQIKSPQVLELSGIGNPSILSKSGIKCLVDNPRVGEGFNDHSTTGFGYEVVEGEKTLDMLQNDADIQAAMTAYMTDKSGPFSSGGAAMGFVSYADLATPSEVAALQKSILSDNDTGHDAATKKLVAQSIADHTYGSLQFILIPATINMDRFDSQVAMFQPPAHQLGKQGFMLVTCIGRPLSRGSIHITSSDPQADPAIDPGYLTHPADIEVLSKGLQMIEKVVSTSPMKEKIKRRYHPETIDTGDKKSLEAYIRKAITTEYHPIGSVAMGKKGVGAVDDRLKVWGTKGLRVIDASVMPLHISGNIIATVYAIAEKGSDMIKEDWGL</sequence>
<dbReference type="InterPro" id="IPR000172">
    <property type="entry name" value="GMC_OxRdtase_N"/>
</dbReference>
<evidence type="ECO:0000256" key="1">
    <source>
        <dbReference type="ARBA" id="ARBA00010790"/>
    </source>
</evidence>
<dbReference type="PANTHER" id="PTHR11552">
    <property type="entry name" value="GLUCOSE-METHANOL-CHOLINE GMC OXIDOREDUCTASE"/>
    <property type="match status" value="1"/>
</dbReference>
<evidence type="ECO:0000313" key="6">
    <source>
        <dbReference type="Proteomes" id="UP000785200"/>
    </source>
</evidence>
<keyword evidence="2 3" id="KW-0274">FAD</keyword>
<dbReference type="PROSITE" id="PS00623">
    <property type="entry name" value="GMC_OXRED_1"/>
    <property type="match status" value="1"/>
</dbReference>
<dbReference type="PIRSF" id="PIRSF000137">
    <property type="entry name" value="Alcohol_oxidase"/>
    <property type="match status" value="1"/>
</dbReference>
<dbReference type="OrthoDB" id="269227at2759"/>
<dbReference type="EMBL" id="VNKQ01000015">
    <property type="protein sequence ID" value="KAG0646445.1"/>
    <property type="molecule type" value="Genomic_DNA"/>
</dbReference>
<gene>
    <name evidence="5" type="ORF">D0Z07_7552</name>
</gene>
<proteinExistence type="inferred from homology"/>
<evidence type="ECO:0000256" key="3">
    <source>
        <dbReference type="RuleBase" id="RU003968"/>
    </source>
</evidence>
<organism evidence="5 6">
    <name type="scientific">Hyphodiscus hymeniophilus</name>
    <dbReference type="NCBI Taxonomy" id="353542"/>
    <lineage>
        <taxon>Eukaryota</taxon>
        <taxon>Fungi</taxon>
        <taxon>Dikarya</taxon>
        <taxon>Ascomycota</taxon>
        <taxon>Pezizomycotina</taxon>
        <taxon>Leotiomycetes</taxon>
        <taxon>Helotiales</taxon>
        <taxon>Hyphodiscaceae</taxon>
        <taxon>Hyphodiscus</taxon>
    </lineage>
</organism>
<dbReference type="GO" id="GO:0050660">
    <property type="term" value="F:flavin adenine dinucleotide binding"/>
    <property type="evidence" value="ECO:0007669"/>
    <property type="project" value="InterPro"/>
</dbReference>
<dbReference type="InterPro" id="IPR007867">
    <property type="entry name" value="GMC_OxRtase_C"/>
</dbReference>
<dbReference type="GO" id="GO:0016614">
    <property type="term" value="F:oxidoreductase activity, acting on CH-OH group of donors"/>
    <property type="evidence" value="ECO:0007669"/>
    <property type="project" value="InterPro"/>
</dbReference>
<feature type="domain" description="Glucose-methanol-choline oxidoreductase N-terminal" evidence="4">
    <location>
        <begin position="99"/>
        <end position="122"/>
    </location>
</feature>
<comment type="cofactor">
    <cofactor evidence="2">
        <name>FAD</name>
        <dbReference type="ChEBI" id="CHEBI:57692"/>
    </cofactor>
</comment>
<dbReference type="InterPro" id="IPR036188">
    <property type="entry name" value="FAD/NAD-bd_sf"/>
</dbReference>
<dbReference type="Gene3D" id="3.30.560.10">
    <property type="entry name" value="Glucose Oxidase, domain 3"/>
    <property type="match status" value="1"/>
</dbReference>
<keyword evidence="3" id="KW-0285">Flavoprotein</keyword>
<keyword evidence="6" id="KW-1185">Reference proteome</keyword>
<dbReference type="InterPro" id="IPR012132">
    <property type="entry name" value="GMC_OxRdtase"/>
</dbReference>
<comment type="similarity">
    <text evidence="1 3">Belongs to the GMC oxidoreductase family.</text>
</comment>
<name>A0A9P6VEK3_9HELO</name>
<dbReference type="SUPFAM" id="SSF54373">
    <property type="entry name" value="FAD-linked reductases, C-terminal domain"/>
    <property type="match status" value="1"/>
</dbReference>